<evidence type="ECO:0000313" key="6">
    <source>
        <dbReference type="Proteomes" id="UP000037505"/>
    </source>
</evidence>
<organism evidence="5 6">
    <name type="scientific">Aspergillus nomiae NRRL (strain ATCC 15546 / NRRL 13137 / CBS 260.88 / M93)</name>
    <dbReference type="NCBI Taxonomy" id="1509407"/>
    <lineage>
        <taxon>Eukaryota</taxon>
        <taxon>Fungi</taxon>
        <taxon>Dikarya</taxon>
        <taxon>Ascomycota</taxon>
        <taxon>Pezizomycotina</taxon>
        <taxon>Eurotiomycetes</taxon>
        <taxon>Eurotiomycetidae</taxon>
        <taxon>Eurotiales</taxon>
        <taxon>Aspergillaceae</taxon>
        <taxon>Aspergillus</taxon>
        <taxon>Aspergillus subgen. Circumdati</taxon>
    </lineage>
</organism>
<dbReference type="SUPFAM" id="SSF103473">
    <property type="entry name" value="MFS general substrate transporter"/>
    <property type="match status" value="1"/>
</dbReference>
<evidence type="ECO:0000259" key="4">
    <source>
        <dbReference type="PROSITE" id="PS50850"/>
    </source>
</evidence>
<feature type="domain" description="Major facilitator superfamily (MFS) profile" evidence="4">
    <location>
        <begin position="52"/>
        <end position="435"/>
    </location>
</feature>
<feature type="transmembrane region" description="Helical" evidence="3">
    <location>
        <begin position="254"/>
        <end position="273"/>
    </location>
</feature>
<dbReference type="InterPro" id="IPR011701">
    <property type="entry name" value="MFS"/>
</dbReference>
<dbReference type="Pfam" id="PF07690">
    <property type="entry name" value="MFS_1"/>
    <property type="match status" value="1"/>
</dbReference>
<dbReference type="InterPro" id="IPR020846">
    <property type="entry name" value="MFS_dom"/>
</dbReference>
<evidence type="ECO:0000313" key="5">
    <source>
        <dbReference type="EMBL" id="KNG80379.1"/>
    </source>
</evidence>
<feature type="transmembrane region" description="Helical" evidence="3">
    <location>
        <begin position="60"/>
        <end position="80"/>
    </location>
</feature>
<dbReference type="RefSeq" id="XP_015401302.1">
    <property type="nucleotide sequence ID" value="XM_015556813.1"/>
</dbReference>
<comment type="caution">
    <text evidence="5">The sequence shown here is derived from an EMBL/GenBank/DDBJ whole genome shotgun (WGS) entry which is preliminary data.</text>
</comment>
<feature type="transmembrane region" description="Helical" evidence="3">
    <location>
        <begin position="344"/>
        <end position="369"/>
    </location>
</feature>
<proteinExistence type="inferred from homology"/>
<dbReference type="AlphaFoldDB" id="A0A0L1ILC7"/>
<feature type="transmembrane region" description="Helical" evidence="3">
    <location>
        <begin position="118"/>
        <end position="138"/>
    </location>
</feature>
<keyword evidence="3" id="KW-1133">Transmembrane helix</keyword>
<keyword evidence="3" id="KW-0812">Transmembrane</keyword>
<keyword evidence="3" id="KW-0472">Membrane</keyword>
<dbReference type="OrthoDB" id="6509908at2759"/>
<accession>A0A0L1ILC7</accession>
<dbReference type="Proteomes" id="UP000037505">
    <property type="component" value="Unassembled WGS sequence"/>
</dbReference>
<feature type="non-terminal residue" evidence="5">
    <location>
        <position position="1"/>
    </location>
</feature>
<dbReference type="GO" id="GO:0016020">
    <property type="term" value="C:membrane"/>
    <property type="evidence" value="ECO:0007669"/>
    <property type="project" value="UniProtKB-SubCell"/>
</dbReference>
<feature type="transmembrane region" description="Helical" evidence="3">
    <location>
        <begin position="381"/>
        <end position="401"/>
    </location>
</feature>
<protein>
    <submittedName>
        <fullName evidence="5">MFS monocarboxylate transporter</fullName>
    </submittedName>
</protein>
<name>A0A0L1ILC7_ASPN3</name>
<feature type="transmembrane region" description="Helical" evidence="3">
    <location>
        <begin position="407"/>
        <end position="429"/>
    </location>
</feature>
<dbReference type="PANTHER" id="PTHR11360:SF280">
    <property type="entry name" value="MONOCARBOXYLATE TRANSPORTER, PUTATIVE (AFU_ORTHOLOGUE AFUA_1G05170)-RELATED"/>
    <property type="match status" value="1"/>
</dbReference>
<dbReference type="GeneID" id="26813361"/>
<comment type="subcellular location">
    <subcellularLocation>
        <location evidence="1">Membrane</location>
        <topology evidence="1">Multi-pass membrane protein</topology>
    </subcellularLocation>
</comment>
<keyword evidence="6" id="KW-1185">Reference proteome</keyword>
<feature type="transmembrane region" description="Helical" evidence="3">
    <location>
        <begin position="92"/>
        <end position="111"/>
    </location>
</feature>
<reference evidence="5 6" key="1">
    <citation type="submission" date="2014-06" db="EMBL/GenBank/DDBJ databases">
        <title>The Genome of the Aflatoxigenic Filamentous Fungus Aspergillus nomius.</title>
        <authorList>
            <person name="Moore M.G."/>
            <person name="Shannon B.M."/>
            <person name="Brian M.M."/>
        </authorList>
    </citation>
    <scope>NUCLEOTIDE SEQUENCE [LARGE SCALE GENOMIC DNA]</scope>
    <source>
        <strain evidence="5 6">NRRL 13137</strain>
    </source>
</reference>
<dbReference type="PROSITE" id="PS50850">
    <property type="entry name" value="MFS"/>
    <property type="match status" value="1"/>
</dbReference>
<dbReference type="InterPro" id="IPR050327">
    <property type="entry name" value="Proton-linked_MCT"/>
</dbReference>
<dbReference type="GO" id="GO:0022857">
    <property type="term" value="F:transmembrane transporter activity"/>
    <property type="evidence" value="ECO:0007669"/>
    <property type="project" value="InterPro"/>
</dbReference>
<dbReference type="EMBL" id="JNOM01000620">
    <property type="protein sequence ID" value="KNG80379.1"/>
    <property type="molecule type" value="Genomic_DNA"/>
</dbReference>
<feature type="transmembrane region" description="Helical" evidence="3">
    <location>
        <begin position="315"/>
        <end position="338"/>
    </location>
</feature>
<sequence length="435" mass="46721">LNNHPSLLCMTTKMSHQQNDTMEKLGPIKGVNSHTTEQNTAYTMPPNGGLRAWLQVAGSFFLFFNSWGTVNTFGVFQTYYEIDLLKTQSSSAISWIGAVQAFLLLLIGVITGPLYDLGYFYILVLTGSTLIVVGFMTLSVCTSYWQVLLAQAFCIGLGNGCLYIPSVAIIPQYFSSRRPIAIALAASGSSLGGVLYPIVFRQLQPRIGFGWSTRVLGLIALVTSAFSLCVMCVRQAPNHRRVLTELSAFKETPYALFCLAMFFGYIGFFNPIFYIEAYAIQKHAMAEPLAFYLVSILNAASVPGRSIPGLLAPHLGLLSILLGSAIISGPLSLCWIAISDSGGLIVFAVLYGFFSGAFVALPAVALTTLTPNLETLGTRMGMYSVLCGLGSLCGSPVAGAILDHTGLYLGIQLYSGISIGATGVLLLFARLLKKN</sequence>
<feature type="transmembrane region" description="Helical" evidence="3">
    <location>
        <begin position="211"/>
        <end position="233"/>
    </location>
</feature>
<evidence type="ECO:0000256" key="1">
    <source>
        <dbReference type="ARBA" id="ARBA00004141"/>
    </source>
</evidence>
<evidence type="ECO:0000256" key="3">
    <source>
        <dbReference type="SAM" id="Phobius"/>
    </source>
</evidence>
<evidence type="ECO:0000256" key="2">
    <source>
        <dbReference type="ARBA" id="ARBA00006727"/>
    </source>
</evidence>
<gene>
    <name evidence="5" type="ORF">ANOM_011557</name>
</gene>
<dbReference type="InterPro" id="IPR036259">
    <property type="entry name" value="MFS_trans_sf"/>
</dbReference>
<comment type="similarity">
    <text evidence="2">Belongs to the major facilitator superfamily. Monocarboxylate porter (TC 2.A.1.13) family.</text>
</comment>
<feature type="transmembrane region" description="Helical" evidence="3">
    <location>
        <begin position="144"/>
        <end position="168"/>
    </location>
</feature>
<dbReference type="Gene3D" id="1.20.1250.20">
    <property type="entry name" value="MFS general substrate transporter like domains"/>
    <property type="match status" value="2"/>
</dbReference>
<dbReference type="PANTHER" id="PTHR11360">
    <property type="entry name" value="MONOCARBOXYLATE TRANSPORTER"/>
    <property type="match status" value="1"/>
</dbReference>
<feature type="transmembrane region" description="Helical" evidence="3">
    <location>
        <begin position="180"/>
        <end position="199"/>
    </location>
</feature>